<accession>A0A2T7SMD7</accession>
<evidence type="ECO:0000256" key="3">
    <source>
        <dbReference type="SAM" id="SignalP"/>
    </source>
</evidence>
<keyword evidence="3" id="KW-0732">Signal</keyword>
<feature type="chain" id="PRO_5039518451" description="DUF4349 domain-containing protein" evidence="3">
    <location>
        <begin position="41"/>
        <end position="347"/>
    </location>
</feature>
<sequence>MHGPRTSNGHHTLINRPWGADMRAMPAFAAALLTVSLALAGCSASDGGDNKSMADSAAKPVQAGRADAADAESGAGAPASGSEGTGAKQQPAKAGTHVIRTAELTVRVKNTEKALATARAAAVNSGGLIENESTERIEGDHVGSRIVLRVPQDAYDEVLAELAGTGTLVARKANAKDVTDQVVDVNSRIASQRASVARVRELMDQATRLSDVVSLEGELSTRQAALESLLAQQASLKDRTSLATITLELTEAPVVKKEKKEDDPGFLDALGGGWDALTTTVRWIGVVIGAVAPFAAVLAVLYLLWRLVRGRLPRRPEPVPAPWPTPAPSAEPSPAPDGPAAEGTRED</sequence>
<feature type="compositionally biased region" description="Pro residues" evidence="1">
    <location>
        <begin position="318"/>
        <end position="337"/>
    </location>
</feature>
<evidence type="ECO:0000259" key="4">
    <source>
        <dbReference type="Pfam" id="PF14257"/>
    </source>
</evidence>
<feature type="compositionally biased region" description="Low complexity" evidence="1">
    <location>
        <begin position="63"/>
        <end position="87"/>
    </location>
</feature>
<keyword evidence="2" id="KW-1133">Transmembrane helix</keyword>
<evidence type="ECO:0000256" key="1">
    <source>
        <dbReference type="SAM" id="MobiDB-lite"/>
    </source>
</evidence>
<feature type="transmembrane region" description="Helical" evidence="2">
    <location>
        <begin position="283"/>
        <end position="305"/>
    </location>
</feature>
<dbReference type="Pfam" id="PF14257">
    <property type="entry name" value="DUF4349"/>
    <property type="match status" value="1"/>
</dbReference>
<proteinExistence type="predicted"/>
<reference evidence="5 6" key="1">
    <citation type="submission" date="2013-12" db="EMBL/GenBank/DDBJ databases">
        <title>Annotated genome of Streptomyces scopuliridis.</title>
        <authorList>
            <person name="Olson J.B."/>
        </authorList>
    </citation>
    <scope>NUCLEOTIDE SEQUENCE [LARGE SCALE GENOMIC DNA]</scope>
    <source>
        <strain evidence="5 6">RB72</strain>
    </source>
</reference>
<evidence type="ECO:0000313" key="6">
    <source>
        <dbReference type="Proteomes" id="UP000245992"/>
    </source>
</evidence>
<dbReference type="InterPro" id="IPR025645">
    <property type="entry name" value="DUF4349"/>
</dbReference>
<evidence type="ECO:0000256" key="2">
    <source>
        <dbReference type="SAM" id="Phobius"/>
    </source>
</evidence>
<feature type="region of interest" description="Disordered" evidence="1">
    <location>
        <begin position="44"/>
        <end position="98"/>
    </location>
</feature>
<organism evidence="5 6">
    <name type="scientific">Streptomyces scopuliridis RB72</name>
    <dbReference type="NCBI Taxonomy" id="1440053"/>
    <lineage>
        <taxon>Bacteria</taxon>
        <taxon>Bacillati</taxon>
        <taxon>Actinomycetota</taxon>
        <taxon>Actinomycetes</taxon>
        <taxon>Kitasatosporales</taxon>
        <taxon>Streptomycetaceae</taxon>
        <taxon>Streptomyces</taxon>
    </lineage>
</organism>
<feature type="region of interest" description="Disordered" evidence="1">
    <location>
        <begin position="315"/>
        <end position="347"/>
    </location>
</feature>
<keyword evidence="2" id="KW-0472">Membrane</keyword>
<protein>
    <recommendedName>
        <fullName evidence="4">DUF4349 domain-containing protein</fullName>
    </recommendedName>
</protein>
<feature type="signal peptide" evidence="3">
    <location>
        <begin position="1"/>
        <end position="40"/>
    </location>
</feature>
<keyword evidence="6" id="KW-1185">Reference proteome</keyword>
<dbReference type="EMBL" id="AZSP01000396">
    <property type="protein sequence ID" value="PVE04050.1"/>
    <property type="molecule type" value="Genomic_DNA"/>
</dbReference>
<keyword evidence="2" id="KW-0812">Transmembrane</keyword>
<gene>
    <name evidence="5" type="ORF">Y717_14115</name>
</gene>
<dbReference type="Proteomes" id="UP000245992">
    <property type="component" value="Unassembled WGS sequence"/>
</dbReference>
<feature type="domain" description="DUF4349" evidence="4">
    <location>
        <begin position="97"/>
        <end position="306"/>
    </location>
</feature>
<dbReference type="AlphaFoldDB" id="A0A2T7SMD7"/>
<comment type="caution">
    <text evidence="5">The sequence shown here is derived from an EMBL/GenBank/DDBJ whole genome shotgun (WGS) entry which is preliminary data.</text>
</comment>
<name>A0A2T7SMD7_9ACTN</name>
<dbReference type="STRING" id="1440053.GCA_000718095_01578"/>
<evidence type="ECO:0000313" key="5">
    <source>
        <dbReference type="EMBL" id="PVE04050.1"/>
    </source>
</evidence>